<dbReference type="PROSITE" id="PS01034">
    <property type="entry name" value="GH16_1"/>
    <property type="match status" value="1"/>
</dbReference>
<feature type="domain" description="GH16" evidence="4">
    <location>
        <begin position="14"/>
        <end position="219"/>
    </location>
</feature>
<keyword evidence="2" id="KW-0326">Glycosidase</keyword>
<dbReference type="EMBL" id="HE578718">
    <property type="protein sequence ID" value="CCD17873.1"/>
    <property type="molecule type" value="mRNA"/>
</dbReference>
<dbReference type="GO" id="GO:0004553">
    <property type="term" value="F:hydrolase activity, hydrolyzing O-glycosyl compounds"/>
    <property type="evidence" value="ECO:0007669"/>
    <property type="project" value="InterPro"/>
</dbReference>
<feature type="signal peptide" evidence="3">
    <location>
        <begin position="1"/>
        <end position="20"/>
    </location>
</feature>
<dbReference type="InterPro" id="IPR008263">
    <property type="entry name" value="GH16_AS"/>
</dbReference>
<gene>
    <name evidence="5" type="primary">MdXTH1</name>
</gene>
<keyword evidence="3" id="KW-0732">Signal</keyword>
<sequence length="276" mass="29862">MASVMAALVLIAACAAPAMGVPRFRPRTAGATPGPTMACDTWTGAALCSVLPGGVTELVLNKYGGGAMQIPNHYLTGQFSMDMKLPAGNSGGTATTFYLLDSITPTNKDPRHSEVDIEFFGNTTGNPMLFATNIFCGGFQNLAQFRLPFDPAAAYHNYGFRWNTRQIVWLVDGQPIRVLNRTPRGPWPLLAMKPQSSIWATPWTVIKPDFTFGPLKVFTKNFVAQGCPALKTQVMAAAMVPRCAGAWNAQLTPVQLAAYARLRKATLVVDYGWDKA</sequence>
<dbReference type="InterPro" id="IPR044791">
    <property type="entry name" value="Beta-glucanase/XTH"/>
</dbReference>
<proteinExistence type="evidence at transcript level"/>
<feature type="chain" id="PRO_5003470356" evidence="3">
    <location>
        <begin position="21"/>
        <end position="276"/>
    </location>
</feature>
<evidence type="ECO:0000256" key="3">
    <source>
        <dbReference type="SAM" id="SignalP"/>
    </source>
</evidence>
<name>G4V4D1_9VIRI</name>
<dbReference type="Pfam" id="PF00722">
    <property type="entry name" value="Glyco_hydro_16"/>
    <property type="match status" value="1"/>
</dbReference>
<evidence type="ECO:0000259" key="4">
    <source>
        <dbReference type="PROSITE" id="PS51762"/>
    </source>
</evidence>
<evidence type="ECO:0000313" key="5">
    <source>
        <dbReference type="EMBL" id="CCD17873.1"/>
    </source>
</evidence>
<dbReference type="Gene3D" id="2.60.120.200">
    <property type="match status" value="1"/>
</dbReference>
<organism evidence="5">
    <name type="scientific">Micrasterias denticulata</name>
    <dbReference type="NCBI Taxonomy" id="407018"/>
    <lineage>
        <taxon>Eukaryota</taxon>
        <taxon>Viridiplantae</taxon>
        <taxon>Streptophyta</taxon>
        <taxon>Zygnematophyceae</taxon>
        <taxon>Zygnematophycidae</taxon>
        <taxon>Desmidiales</taxon>
        <taxon>Desmidiaceae</taxon>
        <taxon>Micrasterias</taxon>
    </lineage>
</organism>
<dbReference type="InterPro" id="IPR000757">
    <property type="entry name" value="Beta-glucanase-like"/>
</dbReference>
<evidence type="ECO:0000256" key="1">
    <source>
        <dbReference type="ARBA" id="ARBA00022801"/>
    </source>
</evidence>
<dbReference type="AlphaFoldDB" id="G4V4D1"/>
<dbReference type="InterPro" id="IPR013320">
    <property type="entry name" value="ConA-like_dom_sf"/>
</dbReference>
<dbReference type="GO" id="GO:0005975">
    <property type="term" value="P:carbohydrate metabolic process"/>
    <property type="evidence" value="ECO:0007669"/>
    <property type="project" value="InterPro"/>
</dbReference>
<dbReference type="SUPFAM" id="SSF49899">
    <property type="entry name" value="Concanavalin A-like lectins/glucanases"/>
    <property type="match status" value="1"/>
</dbReference>
<dbReference type="PANTHER" id="PTHR31062">
    <property type="entry name" value="XYLOGLUCAN ENDOTRANSGLUCOSYLASE/HYDROLASE PROTEIN 8-RELATED"/>
    <property type="match status" value="1"/>
</dbReference>
<keyword evidence="1 5" id="KW-0378">Hydrolase</keyword>
<evidence type="ECO:0000256" key="2">
    <source>
        <dbReference type="ARBA" id="ARBA00023295"/>
    </source>
</evidence>
<accession>G4V4D1</accession>
<reference evidence="5" key="1">
    <citation type="journal article" date="2011" name="BMC Plant Biol.">
        <title>Transcriptional analysis of cell growth and morphogenesis in the unicellular green alga Micrasterias (Streptophyta), with emphasis on the role of expansin.</title>
        <authorList>
            <person name="Vannerum K."/>
            <person name="Huysman M."/>
            <person name="De Rycke R."/>
            <person name="Vuylsteke M."/>
            <person name="Leliaert F."/>
            <person name="Pollier J."/>
            <person name="Luetz-Meindl U."/>
            <person name="Gillard J."/>
            <person name="De Veylder L."/>
            <person name="Goossens A."/>
            <person name="Inze D."/>
            <person name="Vyverman W."/>
        </authorList>
    </citation>
    <scope>NUCLEOTIDE SEQUENCE</scope>
</reference>
<dbReference type="PROSITE" id="PS51762">
    <property type="entry name" value="GH16_2"/>
    <property type="match status" value="1"/>
</dbReference>
<protein>
    <submittedName>
        <fullName evidence="5">Xyloglucan endotransglucosylase/hydrolase</fullName>
    </submittedName>
</protein>